<feature type="signal peptide" evidence="2">
    <location>
        <begin position="1"/>
        <end position="19"/>
    </location>
</feature>
<comment type="caution">
    <text evidence="3">The sequence shown here is derived from an EMBL/GenBank/DDBJ whole genome shotgun (WGS) entry which is preliminary data.</text>
</comment>
<keyword evidence="2" id="KW-0732">Signal</keyword>
<dbReference type="EMBL" id="SRLE01000009">
    <property type="protein sequence ID" value="TGD72689.1"/>
    <property type="molecule type" value="Genomic_DNA"/>
</dbReference>
<evidence type="ECO:0000313" key="3">
    <source>
        <dbReference type="EMBL" id="TGD72689.1"/>
    </source>
</evidence>
<protein>
    <recommendedName>
        <fullName evidence="5">PEP-CTERM sorting domain-containing protein</fullName>
    </recommendedName>
</protein>
<evidence type="ECO:0000256" key="1">
    <source>
        <dbReference type="SAM" id="MobiDB-lite"/>
    </source>
</evidence>
<feature type="region of interest" description="Disordered" evidence="1">
    <location>
        <begin position="225"/>
        <end position="246"/>
    </location>
</feature>
<sequence>MHKTGMLCAALVLCANSQAATIAAWSMDGQPGSQAGMAATDAAMGINAATLARGADLGAPGGSASFSSNGWGGSDSGDYLSFSISVESGYSLQLASLEIATRASNTGPGTLGLFYSLDGFSDPLDTFAQPGSDVVESLFDLSSLAVITGSIEFRIMEIGDTQADGSGSTSDAGTLRIVDRAAGATQFTGELQLQAVPLPASAWLFASALGAVGWRRRRADTRAVTGVDTDSGGGVDAGEVRGASAG</sequence>
<accession>A0A4Z0LZJ1</accession>
<proteinExistence type="predicted"/>
<dbReference type="RefSeq" id="WP_135445047.1">
    <property type="nucleotide sequence ID" value="NZ_SRLE01000009.1"/>
</dbReference>
<name>A0A4Z0LZJ1_9GAMM</name>
<dbReference type="Proteomes" id="UP000298050">
    <property type="component" value="Unassembled WGS sequence"/>
</dbReference>
<evidence type="ECO:0008006" key="5">
    <source>
        <dbReference type="Google" id="ProtNLM"/>
    </source>
</evidence>
<keyword evidence="4" id="KW-1185">Reference proteome</keyword>
<evidence type="ECO:0000313" key="4">
    <source>
        <dbReference type="Proteomes" id="UP000298050"/>
    </source>
</evidence>
<dbReference type="OrthoDB" id="5500612at2"/>
<evidence type="ECO:0000256" key="2">
    <source>
        <dbReference type="SAM" id="SignalP"/>
    </source>
</evidence>
<gene>
    <name evidence="3" type="ORF">E4634_14305</name>
</gene>
<dbReference type="AlphaFoldDB" id="A0A4Z0LZJ1"/>
<reference evidence="3 4" key="1">
    <citation type="submission" date="2019-04" db="EMBL/GenBank/DDBJ databases">
        <title>Taxonomy of novel Haliea sp. from mangrove soil of West Coast of India.</title>
        <authorList>
            <person name="Verma A."/>
            <person name="Kumar P."/>
            <person name="Krishnamurthi S."/>
        </authorList>
    </citation>
    <scope>NUCLEOTIDE SEQUENCE [LARGE SCALE GENOMIC DNA]</scope>
    <source>
        <strain evidence="3 4">SAOS-164</strain>
    </source>
</reference>
<feature type="chain" id="PRO_5021286891" description="PEP-CTERM sorting domain-containing protein" evidence="2">
    <location>
        <begin position="20"/>
        <end position="246"/>
    </location>
</feature>
<organism evidence="3 4">
    <name type="scientific">Mangrovimicrobium sediminis</name>
    <dbReference type="NCBI Taxonomy" id="2562682"/>
    <lineage>
        <taxon>Bacteria</taxon>
        <taxon>Pseudomonadati</taxon>
        <taxon>Pseudomonadota</taxon>
        <taxon>Gammaproteobacteria</taxon>
        <taxon>Cellvibrionales</taxon>
        <taxon>Halieaceae</taxon>
        <taxon>Mangrovimicrobium</taxon>
    </lineage>
</organism>